<dbReference type="PANTHER" id="PTHR21603">
    <property type="entry name" value="ANTIGEN KI-67-LIKE PROTEIN"/>
    <property type="match status" value="1"/>
</dbReference>
<evidence type="ECO:0000313" key="3">
    <source>
        <dbReference type="Proteomes" id="UP000010556"/>
    </source>
</evidence>
<organism evidence="2 3">
    <name type="scientific">Myotis davidii</name>
    <name type="common">David's myotis</name>
    <dbReference type="NCBI Taxonomy" id="225400"/>
    <lineage>
        <taxon>Eukaryota</taxon>
        <taxon>Metazoa</taxon>
        <taxon>Chordata</taxon>
        <taxon>Craniata</taxon>
        <taxon>Vertebrata</taxon>
        <taxon>Euteleostomi</taxon>
        <taxon>Mammalia</taxon>
        <taxon>Eutheria</taxon>
        <taxon>Laurasiatheria</taxon>
        <taxon>Chiroptera</taxon>
        <taxon>Yangochiroptera</taxon>
        <taxon>Vespertilionidae</taxon>
        <taxon>Myotis</taxon>
    </lineage>
</organism>
<feature type="compositionally biased region" description="Low complexity" evidence="1">
    <location>
        <begin position="514"/>
        <end position="530"/>
    </location>
</feature>
<protein>
    <submittedName>
        <fullName evidence="2">Antigen KI-67</fullName>
    </submittedName>
</protein>
<feature type="compositionally biased region" description="Low complexity" evidence="1">
    <location>
        <begin position="578"/>
        <end position="594"/>
    </location>
</feature>
<feature type="compositionally biased region" description="Polar residues" evidence="1">
    <location>
        <begin position="696"/>
        <end position="709"/>
    </location>
</feature>
<name>L5MEV6_MYODS</name>
<evidence type="ECO:0000256" key="1">
    <source>
        <dbReference type="SAM" id="MobiDB-lite"/>
    </source>
</evidence>
<feature type="compositionally biased region" description="Low complexity" evidence="1">
    <location>
        <begin position="610"/>
        <end position="620"/>
    </location>
</feature>
<accession>L5MEV6</accession>
<dbReference type="GO" id="GO:0051983">
    <property type="term" value="P:regulation of chromosome segregation"/>
    <property type="evidence" value="ECO:0007669"/>
    <property type="project" value="TreeGrafter"/>
</dbReference>
<feature type="compositionally biased region" description="Basic and acidic residues" evidence="1">
    <location>
        <begin position="344"/>
        <end position="356"/>
    </location>
</feature>
<dbReference type="InterPro" id="IPR012568">
    <property type="entry name" value="KI67R"/>
</dbReference>
<feature type="region of interest" description="Disordered" evidence="1">
    <location>
        <begin position="1"/>
        <end position="373"/>
    </location>
</feature>
<dbReference type="Pfam" id="PF08065">
    <property type="entry name" value="KI67R"/>
    <property type="match status" value="1"/>
</dbReference>
<proteinExistence type="predicted"/>
<dbReference type="PANTHER" id="PTHR21603:SF17">
    <property type="entry name" value="PROLIFERATION MARKER PROTEIN KI-67"/>
    <property type="match status" value="1"/>
</dbReference>
<sequence length="732" mass="79347">MPARRKRQVKAPPGKVDMEEELSAPRTSGKTTRSHREPVDVKVFKESPRQKLGPAENTEGSKRQLRSRKGKAQPPEDPACCQQPLQSSVQDEELGIGAESVRTPTQAPGQSKPAKPRRVLWALDVKPEEDQVGSRDPVKSKRGSSVSLPPKRKREDGSPTRMRRLRTSTRAQDPAEKPPLKRQRAAPQERCEPPEPLGVKKRRGALAESTEDMPSEDMKTKNRGRRAPGATSPGKEMSLRSRLPNKASSAEQTPEGLLTVDKVKTKRSGKKPVTASPEAESQTPEDGARSSASGDTVRERRTRQRPGRQGKAPLPSAAGETSVETHVKTREERGAQRAASTHGLRVEEDPKVRQDRGPVSPSPRHCLGPGQLLPRFSEAQKGWWIQFTPYRIPEPVGLGGASRSPPAHSIPPDSRSPLELGTPQGAESLDPGSIRPSRVLPATVSDAAESSQLQSQTQQSPPSYSLRPSRVLPATVSDPAESSQLQSQTQQSPPSYSLRPSRVLPATVSDPAESSQLQSQTQQSPPSYSLRPSRVLPATVSDPAESSQLQSQTQQSPPSYSLRPSRVLPATVSDPAESSQLQSQTQQSPPSYSLRPSRVLPATVSDPAESSQLQSQTQQSPPRPGRVLPATVSDSESPPSYSLRPYGVLPATVSDPTESSQLQSQTLQSPPSYSIRLCEGQTRAPMVTTEGETWERTSVASVGLPTTQKQDGRMCGPDHVTAVLSGPQYWHM</sequence>
<dbReference type="GO" id="GO:0005634">
    <property type="term" value="C:nucleus"/>
    <property type="evidence" value="ECO:0007669"/>
    <property type="project" value="TreeGrafter"/>
</dbReference>
<feature type="compositionally biased region" description="Basic and acidic residues" evidence="1">
    <location>
        <begin position="323"/>
        <end position="335"/>
    </location>
</feature>
<feature type="compositionally biased region" description="Basic and acidic residues" evidence="1">
    <location>
        <begin position="34"/>
        <end position="49"/>
    </location>
</feature>
<feature type="compositionally biased region" description="Basic and acidic residues" evidence="1">
    <location>
        <begin position="125"/>
        <end position="139"/>
    </location>
</feature>
<dbReference type="EMBL" id="KB101169">
    <property type="protein sequence ID" value="ELK36805.1"/>
    <property type="molecule type" value="Genomic_DNA"/>
</dbReference>
<feature type="region of interest" description="Disordered" evidence="1">
    <location>
        <begin position="396"/>
        <end position="715"/>
    </location>
</feature>
<feature type="compositionally biased region" description="Low complexity" evidence="1">
    <location>
        <begin position="482"/>
        <end position="498"/>
    </location>
</feature>
<gene>
    <name evidence="2" type="ORF">MDA_GLEAN10021291</name>
</gene>
<feature type="compositionally biased region" description="Low complexity" evidence="1">
    <location>
        <begin position="450"/>
        <end position="466"/>
    </location>
</feature>
<dbReference type="AlphaFoldDB" id="L5MEV6"/>
<feature type="compositionally biased region" description="Low complexity" evidence="1">
    <location>
        <begin position="546"/>
        <end position="562"/>
    </location>
</feature>
<feature type="compositionally biased region" description="Polar residues" evidence="1">
    <location>
        <begin position="279"/>
        <end position="294"/>
    </location>
</feature>
<dbReference type="GO" id="GO:0005694">
    <property type="term" value="C:chromosome"/>
    <property type="evidence" value="ECO:0007669"/>
    <property type="project" value="TreeGrafter"/>
</dbReference>
<keyword evidence="3" id="KW-1185">Reference proteome</keyword>
<dbReference type="Proteomes" id="UP000010556">
    <property type="component" value="Unassembled WGS sequence"/>
</dbReference>
<dbReference type="GO" id="GO:0007088">
    <property type="term" value="P:regulation of mitotic nuclear division"/>
    <property type="evidence" value="ECO:0007669"/>
    <property type="project" value="TreeGrafter"/>
</dbReference>
<reference evidence="3" key="1">
    <citation type="journal article" date="2013" name="Science">
        <title>Comparative analysis of bat genomes provides insight into the evolution of flight and immunity.</title>
        <authorList>
            <person name="Zhang G."/>
            <person name="Cowled C."/>
            <person name="Shi Z."/>
            <person name="Huang Z."/>
            <person name="Bishop-Lilly K.A."/>
            <person name="Fang X."/>
            <person name="Wynne J.W."/>
            <person name="Xiong Z."/>
            <person name="Baker M.L."/>
            <person name="Zhao W."/>
            <person name="Tachedjian M."/>
            <person name="Zhu Y."/>
            <person name="Zhou P."/>
            <person name="Jiang X."/>
            <person name="Ng J."/>
            <person name="Yang L."/>
            <person name="Wu L."/>
            <person name="Xiao J."/>
            <person name="Feng Y."/>
            <person name="Chen Y."/>
            <person name="Sun X."/>
            <person name="Zhang Y."/>
            <person name="Marsh G.A."/>
            <person name="Crameri G."/>
            <person name="Broder C.C."/>
            <person name="Frey K.G."/>
            <person name="Wang L.F."/>
            <person name="Wang J."/>
        </authorList>
    </citation>
    <scope>NUCLEOTIDE SEQUENCE [LARGE SCALE GENOMIC DNA]</scope>
</reference>
<evidence type="ECO:0000313" key="2">
    <source>
        <dbReference type="EMBL" id="ELK36805.1"/>
    </source>
</evidence>
<feature type="compositionally biased region" description="Low complexity" evidence="1">
    <location>
        <begin position="659"/>
        <end position="674"/>
    </location>
</feature>
<dbReference type="SMART" id="SM01295">
    <property type="entry name" value="K167R"/>
    <property type="match status" value="1"/>
</dbReference>